<evidence type="ECO:0000256" key="5">
    <source>
        <dbReference type="ARBA" id="ARBA00023002"/>
    </source>
</evidence>
<dbReference type="InterPro" id="IPR037069">
    <property type="entry name" value="AcylCoA_DH/ox_N_sf"/>
</dbReference>
<evidence type="ECO:0000256" key="2">
    <source>
        <dbReference type="ARBA" id="ARBA00009347"/>
    </source>
</evidence>
<dbReference type="RefSeq" id="WP_249248676.1">
    <property type="nucleotide sequence ID" value="NZ_JAKIKT010000003.1"/>
</dbReference>
<feature type="domain" description="Acyl-CoA dehydrogenase/oxidase C-terminal" evidence="7">
    <location>
        <begin position="235"/>
        <end position="398"/>
    </location>
</feature>
<evidence type="ECO:0000259" key="8">
    <source>
        <dbReference type="Pfam" id="PF02770"/>
    </source>
</evidence>
<dbReference type="PANTHER" id="PTHR43292">
    <property type="entry name" value="ACYL-COA DEHYDROGENASE"/>
    <property type="match status" value="1"/>
</dbReference>
<evidence type="ECO:0000256" key="4">
    <source>
        <dbReference type="ARBA" id="ARBA00022827"/>
    </source>
</evidence>
<organism evidence="10 11">
    <name type="scientific">Shewanella corallii</name>
    <dbReference type="NCBI Taxonomy" id="560080"/>
    <lineage>
        <taxon>Bacteria</taxon>
        <taxon>Pseudomonadati</taxon>
        <taxon>Pseudomonadota</taxon>
        <taxon>Gammaproteobacteria</taxon>
        <taxon>Alteromonadales</taxon>
        <taxon>Shewanellaceae</taxon>
        <taxon>Shewanella</taxon>
    </lineage>
</organism>
<dbReference type="InterPro" id="IPR046373">
    <property type="entry name" value="Acyl-CoA_Oxase/DH_mid-dom_sf"/>
</dbReference>
<evidence type="ECO:0000256" key="1">
    <source>
        <dbReference type="ARBA" id="ARBA00001974"/>
    </source>
</evidence>
<keyword evidence="11" id="KW-1185">Reference proteome</keyword>
<feature type="domain" description="Acyl-CoA dehydrogenase/oxidase N-terminal" evidence="9">
    <location>
        <begin position="47"/>
        <end position="125"/>
    </location>
</feature>
<feature type="domain" description="Acyl-CoA oxidase/dehydrogenase middle" evidence="8">
    <location>
        <begin position="129"/>
        <end position="223"/>
    </location>
</feature>
<name>A0ABT0N673_9GAMM</name>
<dbReference type="SUPFAM" id="SSF56645">
    <property type="entry name" value="Acyl-CoA dehydrogenase NM domain-like"/>
    <property type="match status" value="1"/>
</dbReference>
<keyword evidence="3 6" id="KW-0285">Flavoprotein</keyword>
<evidence type="ECO:0000313" key="11">
    <source>
        <dbReference type="Proteomes" id="UP001202831"/>
    </source>
</evidence>
<dbReference type="Proteomes" id="UP001202831">
    <property type="component" value="Unassembled WGS sequence"/>
</dbReference>
<dbReference type="PANTHER" id="PTHR43292:SF3">
    <property type="entry name" value="ACYL-COA DEHYDROGENASE FADE29"/>
    <property type="match status" value="1"/>
</dbReference>
<protein>
    <submittedName>
        <fullName evidence="10">Acyl-CoA dehydrogenase family protein</fullName>
    </submittedName>
</protein>
<evidence type="ECO:0000313" key="10">
    <source>
        <dbReference type="EMBL" id="MCL2913944.1"/>
    </source>
</evidence>
<comment type="caution">
    <text evidence="10">The sequence shown here is derived from an EMBL/GenBank/DDBJ whole genome shotgun (WGS) entry which is preliminary data.</text>
</comment>
<dbReference type="InterPro" id="IPR009075">
    <property type="entry name" value="AcylCo_DH/oxidase_C"/>
</dbReference>
<dbReference type="Pfam" id="PF02770">
    <property type="entry name" value="Acyl-CoA_dh_M"/>
    <property type="match status" value="1"/>
</dbReference>
<keyword evidence="5 6" id="KW-0560">Oxidoreductase</keyword>
<dbReference type="InterPro" id="IPR009100">
    <property type="entry name" value="AcylCoA_DH/oxidase_NM_dom_sf"/>
</dbReference>
<sequence length="416" mass="46152">MSEIDSFRTEVKQWLEDNCPQSLRTPMSDDEMIWGGSHVQFNTQDQRVWFERMRDKGWFAPAWPVDVGGGGLTPSQEAVLEKEMMKLGCRPPQINLGIWMLGPVVLEYGTHEQKQRLLGPMCRGEVRWCQGFSEPNAGSDLAGIRTSAVDMGDHYLVNGSKIWTSYGDKSDAMYALVRTDANALKHQGISLLVLDMHAEGVTVAPIDLISGKSTFCEVFFDNVKVPKDNLIGELNGGWALAKKLLQHERSAMSKFGQFCLPTHFSLMSLVKDYLPMAEEGEAASDIALRQRAMAAEMDEIAYNLTVQRMGEEVRAGKNVFGTMSIMKLVHTEQEKQKFELLLHAMGYRALGNLSLAGEGCEYSAQELKLTKAWLNGFTQTIAGGSSEVQLNVIAKRVLELPETKIPTQPQAKGGAQ</sequence>
<dbReference type="Gene3D" id="1.10.540.10">
    <property type="entry name" value="Acyl-CoA dehydrogenase/oxidase, N-terminal domain"/>
    <property type="match status" value="1"/>
</dbReference>
<dbReference type="Gene3D" id="2.40.110.10">
    <property type="entry name" value="Butyryl-CoA Dehydrogenase, subunit A, domain 2"/>
    <property type="match status" value="1"/>
</dbReference>
<evidence type="ECO:0000256" key="6">
    <source>
        <dbReference type="RuleBase" id="RU362125"/>
    </source>
</evidence>
<dbReference type="Pfam" id="PF00441">
    <property type="entry name" value="Acyl-CoA_dh_1"/>
    <property type="match status" value="1"/>
</dbReference>
<comment type="cofactor">
    <cofactor evidence="1 6">
        <name>FAD</name>
        <dbReference type="ChEBI" id="CHEBI:57692"/>
    </cofactor>
</comment>
<evidence type="ECO:0000259" key="7">
    <source>
        <dbReference type="Pfam" id="PF00441"/>
    </source>
</evidence>
<dbReference type="InterPro" id="IPR052161">
    <property type="entry name" value="Mycobact_Acyl-CoA_DH"/>
</dbReference>
<dbReference type="InterPro" id="IPR013786">
    <property type="entry name" value="AcylCoA_DH/ox_N"/>
</dbReference>
<evidence type="ECO:0000259" key="9">
    <source>
        <dbReference type="Pfam" id="PF02771"/>
    </source>
</evidence>
<dbReference type="InterPro" id="IPR036250">
    <property type="entry name" value="AcylCo_DH-like_C"/>
</dbReference>
<keyword evidence="4 6" id="KW-0274">FAD</keyword>
<gene>
    <name evidence="10" type="ORF">L2725_09085</name>
</gene>
<dbReference type="EMBL" id="JAKIKT010000003">
    <property type="protein sequence ID" value="MCL2913944.1"/>
    <property type="molecule type" value="Genomic_DNA"/>
</dbReference>
<reference evidence="10 11" key="1">
    <citation type="submission" date="2022-01" db="EMBL/GenBank/DDBJ databases">
        <title>Whole genome-based taxonomy of the Shewanellaceae.</title>
        <authorList>
            <person name="Martin-Rodriguez A.J."/>
        </authorList>
    </citation>
    <scope>NUCLEOTIDE SEQUENCE [LARGE SCALE GENOMIC DNA]</scope>
    <source>
        <strain evidence="10 11">DSM 21332</strain>
    </source>
</reference>
<accession>A0ABT0N673</accession>
<dbReference type="InterPro" id="IPR006091">
    <property type="entry name" value="Acyl-CoA_Oxase/DH_mid-dom"/>
</dbReference>
<proteinExistence type="inferred from homology"/>
<comment type="similarity">
    <text evidence="2 6">Belongs to the acyl-CoA dehydrogenase family.</text>
</comment>
<dbReference type="Pfam" id="PF02771">
    <property type="entry name" value="Acyl-CoA_dh_N"/>
    <property type="match status" value="1"/>
</dbReference>
<dbReference type="Gene3D" id="1.20.140.10">
    <property type="entry name" value="Butyryl-CoA Dehydrogenase, subunit A, domain 3"/>
    <property type="match status" value="1"/>
</dbReference>
<dbReference type="SUPFAM" id="SSF47203">
    <property type="entry name" value="Acyl-CoA dehydrogenase C-terminal domain-like"/>
    <property type="match status" value="1"/>
</dbReference>
<evidence type="ECO:0000256" key="3">
    <source>
        <dbReference type="ARBA" id="ARBA00022630"/>
    </source>
</evidence>